<dbReference type="Proteomes" id="UP001458880">
    <property type="component" value="Unassembled WGS sequence"/>
</dbReference>
<dbReference type="AlphaFoldDB" id="A0AAW1MDV6"/>
<reference evidence="1 2" key="1">
    <citation type="journal article" date="2024" name="BMC Genomics">
        <title>De novo assembly and annotation of Popillia japonica's genome with initial clues to its potential as an invasive pest.</title>
        <authorList>
            <person name="Cucini C."/>
            <person name="Boschi S."/>
            <person name="Funari R."/>
            <person name="Cardaioli E."/>
            <person name="Iannotti N."/>
            <person name="Marturano G."/>
            <person name="Paoli F."/>
            <person name="Bruttini M."/>
            <person name="Carapelli A."/>
            <person name="Frati F."/>
            <person name="Nardi F."/>
        </authorList>
    </citation>
    <scope>NUCLEOTIDE SEQUENCE [LARGE SCALE GENOMIC DNA]</scope>
    <source>
        <strain evidence="1">DMR45628</strain>
    </source>
</reference>
<accession>A0AAW1MDV6</accession>
<comment type="caution">
    <text evidence="1">The sequence shown here is derived from an EMBL/GenBank/DDBJ whole genome shotgun (WGS) entry which is preliminary data.</text>
</comment>
<proteinExistence type="predicted"/>
<evidence type="ECO:0000313" key="1">
    <source>
        <dbReference type="EMBL" id="KAK9744472.1"/>
    </source>
</evidence>
<gene>
    <name evidence="1" type="ORF">QE152_g7675</name>
</gene>
<name>A0AAW1MDV6_POPJA</name>
<evidence type="ECO:0000313" key="2">
    <source>
        <dbReference type="Proteomes" id="UP001458880"/>
    </source>
</evidence>
<sequence>MRHAAGLGTASMVPGKFALGNDRIEKCITYYTNLKITGEKNNVVSYHTRCDQVVLYNSVDWSLIDRRASSPLIARSVREQLSRLPVNETIEFSKIQRLEASRFSYFEAIRLVEKRERLYGTNFLARDLFSVDGPTLTARFLKNQPCCYIKRNQIISYEKTCCAANVNDHLLSTEYSWEVKYAINQALSIETTWPDEGPDSLWEAVQDSIPVPCSSLASLGCFTHSDACILSLSSRNPKEDVFWVYMILGGTLS</sequence>
<protein>
    <submittedName>
        <fullName evidence="1">Uncharacterized protein</fullName>
    </submittedName>
</protein>
<organism evidence="1 2">
    <name type="scientific">Popillia japonica</name>
    <name type="common">Japanese beetle</name>
    <dbReference type="NCBI Taxonomy" id="7064"/>
    <lineage>
        <taxon>Eukaryota</taxon>
        <taxon>Metazoa</taxon>
        <taxon>Ecdysozoa</taxon>
        <taxon>Arthropoda</taxon>
        <taxon>Hexapoda</taxon>
        <taxon>Insecta</taxon>
        <taxon>Pterygota</taxon>
        <taxon>Neoptera</taxon>
        <taxon>Endopterygota</taxon>
        <taxon>Coleoptera</taxon>
        <taxon>Polyphaga</taxon>
        <taxon>Scarabaeiformia</taxon>
        <taxon>Scarabaeidae</taxon>
        <taxon>Rutelinae</taxon>
        <taxon>Popillia</taxon>
    </lineage>
</organism>
<dbReference type="EMBL" id="JASPKY010000057">
    <property type="protein sequence ID" value="KAK9744472.1"/>
    <property type="molecule type" value="Genomic_DNA"/>
</dbReference>
<keyword evidence="2" id="KW-1185">Reference proteome</keyword>